<comment type="similarity">
    <text evidence="1">Belongs to the SBNO family.</text>
</comment>
<dbReference type="InterPro" id="IPR026741">
    <property type="entry name" value="SNO"/>
</dbReference>
<evidence type="ECO:0000256" key="2">
    <source>
        <dbReference type="SAM" id="MobiDB-lite"/>
    </source>
</evidence>
<dbReference type="Gene3D" id="3.40.50.300">
    <property type="entry name" value="P-loop containing nucleotide triphosphate hydrolases"/>
    <property type="match status" value="1"/>
</dbReference>
<sequence>EFAIGRTTPSTPRVWSVFWSCHQRMSMKVPTIVEEAQQALQAGYCVVIGLQSTGEKCLLYRPHFLRSTFQRFDGTSPVMVHKPRKSSPIFLFTHFPGLIFVSGNNGDVVEDQGSVQAKNLLQGFVKKINLPISPLDDLINQLGGPGKVAEMTGRRGRAVKTDKQPQPHYEARESDSSNVDGLNIQERNSFMNGTKLVAIISDAASTGISLHADLRAANQCRRVHVTIELPWSADKAVQQLGRSHRSNQTSGPIYKLVTTNLGGERRFAAAVARRLQSLGALTKGDRRAATGADLTQFNFDTPYGRSALRNMYQAITLQSICPGVALSKVLLAAQIPDKHEFTEFNSIARQCLLSMGVTDASFVVKDKDVSDVGKFLNRILGLSVERQNLLFSYFCECLNAAIETAKREGRYSEGVTDVSGSSITMVGAAQPVFSDFQRGLMETKHMTVNVDRGIGWDSAVKQLQDNGKNKFDGFYCSKREQKGRRLYLLAIQKESSTHLFNITRPNTGRSPFEEEKTDLLHKYNRISLEDADAGWKAQYERTRDHCIHGLGCKTGPYCKTGCRITQIHFLCGGIIPLLSALEMAMAKNADKIGLSKESRSLRVVRVELDNGQRLVGLRYPEQLIPEATLFLKEQKLLDAVIDKQNGVLSSTEPSLRQPSKASRAFEEAETPINQRTLTKATTPPVTIKNFFKPKTVERSPESNKSASEHQDVKEKSGENDCNEIENQEIENNVKNSTVHKQATTKVSKKEVKSIYFKSKGREKEELPENKGPFKGAAKCNGLVRHLSEPLSEPLSKENLQGKNSLKRTSSEAPSRAIKRQKQSSILSSFGKWTDKDSKDQMEKEIRCPVCGEKFASGLKNSDINKHIDNCLSK</sequence>
<feature type="region of interest" description="Disordered" evidence="2">
    <location>
        <begin position="147"/>
        <end position="181"/>
    </location>
</feature>
<organism evidence="5 6">
    <name type="scientific">Porites lobata</name>
    <dbReference type="NCBI Taxonomy" id="104759"/>
    <lineage>
        <taxon>Eukaryota</taxon>
        <taxon>Metazoa</taxon>
        <taxon>Cnidaria</taxon>
        <taxon>Anthozoa</taxon>
        <taxon>Hexacorallia</taxon>
        <taxon>Scleractinia</taxon>
        <taxon>Fungiina</taxon>
        <taxon>Poritidae</taxon>
        <taxon>Porites</taxon>
    </lineage>
</organism>
<evidence type="ECO:0000259" key="3">
    <source>
        <dbReference type="Pfam" id="PF13871"/>
    </source>
</evidence>
<dbReference type="InterPro" id="IPR026937">
    <property type="entry name" value="SBNO_Helicase_C_dom"/>
</dbReference>
<dbReference type="SUPFAM" id="SSF52540">
    <property type="entry name" value="P-loop containing nucleoside triphosphate hydrolases"/>
    <property type="match status" value="1"/>
</dbReference>
<dbReference type="PANTHER" id="PTHR12706">
    <property type="entry name" value="STRAWBERRY NOTCH-RELATED"/>
    <property type="match status" value="1"/>
</dbReference>
<dbReference type="InterPro" id="IPR027417">
    <property type="entry name" value="P-loop_NTPase"/>
</dbReference>
<reference evidence="5 6" key="1">
    <citation type="submission" date="2022-05" db="EMBL/GenBank/DDBJ databases">
        <authorList>
            <consortium name="Genoscope - CEA"/>
            <person name="William W."/>
        </authorList>
    </citation>
    <scope>NUCLEOTIDE SEQUENCE [LARGE SCALE GENOMIC DNA]</scope>
</reference>
<evidence type="ECO:0000256" key="1">
    <source>
        <dbReference type="ARBA" id="ARBA00006992"/>
    </source>
</evidence>
<gene>
    <name evidence="5" type="ORF">PLOB_00018081</name>
</gene>
<feature type="compositionally biased region" description="Polar residues" evidence="2">
    <location>
        <begin position="671"/>
        <end position="684"/>
    </location>
</feature>
<feature type="non-terminal residue" evidence="5">
    <location>
        <position position="1"/>
    </location>
</feature>
<dbReference type="Gene3D" id="3.30.160.60">
    <property type="entry name" value="Classic Zinc Finger"/>
    <property type="match status" value="1"/>
</dbReference>
<evidence type="ECO:0000313" key="6">
    <source>
        <dbReference type="Proteomes" id="UP001159405"/>
    </source>
</evidence>
<dbReference type="Pfam" id="PF25373">
    <property type="entry name" value="SBNO"/>
    <property type="match status" value="1"/>
</dbReference>
<feature type="compositionally biased region" description="Basic and acidic residues" evidence="2">
    <location>
        <begin position="832"/>
        <end position="842"/>
    </location>
</feature>
<feature type="compositionally biased region" description="Polar residues" evidence="2">
    <location>
        <begin position="647"/>
        <end position="660"/>
    </location>
</feature>
<dbReference type="EMBL" id="CALNXK010000211">
    <property type="protein sequence ID" value="CAH3176279.1"/>
    <property type="molecule type" value="Genomic_DNA"/>
</dbReference>
<feature type="compositionally biased region" description="Basic and acidic residues" evidence="2">
    <location>
        <begin position="159"/>
        <end position="175"/>
    </location>
</feature>
<dbReference type="Proteomes" id="UP001159405">
    <property type="component" value="Unassembled WGS sequence"/>
</dbReference>
<dbReference type="InterPro" id="IPR057332">
    <property type="entry name" value="SBNO_a/b_dom"/>
</dbReference>
<feature type="region of interest" description="Disordered" evidence="2">
    <location>
        <begin position="647"/>
        <end position="720"/>
    </location>
</feature>
<keyword evidence="6" id="KW-1185">Reference proteome</keyword>
<feature type="region of interest" description="Disordered" evidence="2">
    <location>
        <begin position="788"/>
        <end position="842"/>
    </location>
</feature>
<feature type="domain" description="Strawberry notch helicase C" evidence="3">
    <location>
        <begin position="134"/>
        <end position="417"/>
    </location>
</feature>
<comment type="caution">
    <text evidence="5">The sequence shown here is derived from an EMBL/GenBank/DDBJ whole genome shotgun (WGS) entry which is preliminary data.</text>
</comment>
<protein>
    <submittedName>
        <fullName evidence="5">Uncharacterized protein</fullName>
    </submittedName>
</protein>
<proteinExistence type="inferred from homology"/>
<dbReference type="Pfam" id="PF13871">
    <property type="entry name" value="Helicase_C_4"/>
    <property type="match status" value="1"/>
</dbReference>
<name>A0ABN8RCB7_9CNID</name>
<evidence type="ECO:0000259" key="4">
    <source>
        <dbReference type="Pfam" id="PF25373"/>
    </source>
</evidence>
<feature type="domain" description="SBNO alpha/beta" evidence="4">
    <location>
        <begin position="455"/>
        <end position="563"/>
    </location>
</feature>
<feature type="compositionally biased region" description="Polar residues" evidence="2">
    <location>
        <begin position="797"/>
        <end position="812"/>
    </location>
</feature>
<dbReference type="PANTHER" id="PTHR12706:SF33">
    <property type="entry name" value="PROTEIN WITH HELICASE_C DOMAIN"/>
    <property type="match status" value="1"/>
</dbReference>
<accession>A0ABN8RCB7</accession>
<evidence type="ECO:0000313" key="5">
    <source>
        <dbReference type="EMBL" id="CAH3176279.1"/>
    </source>
</evidence>
<feature type="compositionally biased region" description="Basic and acidic residues" evidence="2">
    <location>
        <begin position="694"/>
        <end position="718"/>
    </location>
</feature>